<sequence length="203" mass="22462">MIAACCVLGLAMAQMVRKSENSRVWPAKTTVATAVATCMIGGLLTVMTWAEGRSANAGILLFFVLGFAGYLLMIGAIISRRSRRFAPIGAGGLMLMLAAVWSWGAALGMYFHRGVQSPSEIACILMPTQGDYTTELRSIWQMRLPEVASQNTSSNGHYIWDYHAILVTQNDGQFQLYNWSKKGMRFDPLDPMRNPYLPRTCPE</sequence>
<reference evidence="2 3" key="1">
    <citation type="submission" date="2018-11" db="EMBL/GenBank/DDBJ databases">
        <title>Genomic Encyclopedia of Type Strains, Phase IV (KMG-IV): sequencing the most valuable type-strain genomes for metagenomic binning, comparative biology and taxonomic classification.</title>
        <authorList>
            <person name="Goeker M."/>
        </authorList>
    </citation>
    <scope>NUCLEOTIDE SEQUENCE [LARGE SCALE GENOMIC DNA]</scope>
    <source>
        <strain evidence="2 3">DSM 104731</strain>
    </source>
</reference>
<keyword evidence="1" id="KW-1133">Transmembrane helix</keyword>
<keyword evidence="1" id="KW-0472">Membrane</keyword>
<accession>A0A3N4V3C2</accession>
<evidence type="ECO:0000313" key="3">
    <source>
        <dbReference type="Proteomes" id="UP000269689"/>
    </source>
</evidence>
<organism evidence="2 3">
    <name type="scientific">Pacificibacter maritimus</name>
    <dbReference type="NCBI Taxonomy" id="762213"/>
    <lineage>
        <taxon>Bacteria</taxon>
        <taxon>Pseudomonadati</taxon>
        <taxon>Pseudomonadota</taxon>
        <taxon>Alphaproteobacteria</taxon>
        <taxon>Rhodobacterales</taxon>
        <taxon>Roseobacteraceae</taxon>
        <taxon>Pacificibacter</taxon>
    </lineage>
</organism>
<comment type="caution">
    <text evidence="2">The sequence shown here is derived from an EMBL/GenBank/DDBJ whole genome shotgun (WGS) entry which is preliminary data.</text>
</comment>
<dbReference type="EMBL" id="RKQK01000001">
    <property type="protein sequence ID" value="RPE71597.1"/>
    <property type="molecule type" value="Genomic_DNA"/>
</dbReference>
<gene>
    <name evidence="2" type="ORF">EDD53_0721</name>
</gene>
<evidence type="ECO:0000256" key="1">
    <source>
        <dbReference type="SAM" id="Phobius"/>
    </source>
</evidence>
<evidence type="ECO:0000313" key="2">
    <source>
        <dbReference type="EMBL" id="RPE71597.1"/>
    </source>
</evidence>
<name>A0A3N4V3C2_9RHOB</name>
<protein>
    <submittedName>
        <fullName evidence="2">Uncharacterized protein</fullName>
    </submittedName>
</protein>
<feature type="transmembrane region" description="Helical" evidence="1">
    <location>
        <begin position="85"/>
        <end position="111"/>
    </location>
</feature>
<dbReference type="AlphaFoldDB" id="A0A3N4V3C2"/>
<keyword evidence="1" id="KW-0812">Transmembrane</keyword>
<proteinExistence type="predicted"/>
<dbReference type="Proteomes" id="UP000269689">
    <property type="component" value="Unassembled WGS sequence"/>
</dbReference>
<keyword evidence="3" id="KW-1185">Reference proteome</keyword>
<feature type="transmembrane region" description="Helical" evidence="1">
    <location>
        <begin position="57"/>
        <end position="79"/>
    </location>
</feature>
<feature type="transmembrane region" description="Helical" evidence="1">
    <location>
        <begin position="29"/>
        <end position="50"/>
    </location>
</feature>